<dbReference type="SMART" id="SM00220">
    <property type="entry name" value="S_TKc"/>
    <property type="match status" value="1"/>
</dbReference>
<evidence type="ECO:0000313" key="3">
    <source>
        <dbReference type="EMBL" id="QDU62235.1"/>
    </source>
</evidence>
<evidence type="ECO:0000259" key="2">
    <source>
        <dbReference type="PROSITE" id="PS50011"/>
    </source>
</evidence>
<evidence type="ECO:0000313" key="4">
    <source>
        <dbReference type="Proteomes" id="UP000317093"/>
    </source>
</evidence>
<dbReference type="CDD" id="cd14014">
    <property type="entry name" value="STKc_PknB_like"/>
    <property type="match status" value="1"/>
</dbReference>
<dbReference type="PROSITE" id="PS00108">
    <property type="entry name" value="PROTEIN_KINASE_ST"/>
    <property type="match status" value="1"/>
</dbReference>
<dbReference type="InterPro" id="IPR011009">
    <property type="entry name" value="Kinase-like_dom_sf"/>
</dbReference>
<dbReference type="Pfam" id="PF00069">
    <property type="entry name" value="Pkinase"/>
    <property type="match status" value="1"/>
</dbReference>
<keyword evidence="3" id="KW-0808">Transferase</keyword>
<gene>
    <name evidence="3" type="primary">pkn6_1</name>
    <name evidence="3" type="ORF">Pan216_31020</name>
</gene>
<dbReference type="InterPro" id="IPR000719">
    <property type="entry name" value="Prot_kinase_dom"/>
</dbReference>
<reference evidence="3 4" key="1">
    <citation type="submission" date="2019-02" db="EMBL/GenBank/DDBJ databases">
        <title>Deep-cultivation of Planctomycetes and their phenomic and genomic characterization uncovers novel biology.</title>
        <authorList>
            <person name="Wiegand S."/>
            <person name="Jogler M."/>
            <person name="Boedeker C."/>
            <person name="Pinto D."/>
            <person name="Vollmers J."/>
            <person name="Rivas-Marin E."/>
            <person name="Kohn T."/>
            <person name="Peeters S.H."/>
            <person name="Heuer A."/>
            <person name="Rast P."/>
            <person name="Oberbeckmann S."/>
            <person name="Bunk B."/>
            <person name="Jeske O."/>
            <person name="Meyerdierks A."/>
            <person name="Storesund J.E."/>
            <person name="Kallscheuer N."/>
            <person name="Luecker S."/>
            <person name="Lage O.M."/>
            <person name="Pohl T."/>
            <person name="Merkel B.J."/>
            <person name="Hornburger P."/>
            <person name="Mueller R.-W."/>
            <person name="Bruemmer F."/>
            <person name="Labrenz M."/>
            <person name="Spormann A.M."/>
            <person name="Op den Camp H."/>
            <person name="Overmann J."/>
            <person name="Amann R."/>
            <person name="Jetten M.S.M."/>
            <person name="Mascher T."/>
            <person name="Medema M.H."/>
            <person name="Devos D.P."/>
            <person name="Kaster A.-K."/>
            <person name="Ovreas L."/>
            <person name="Rohde M."/>
            <person name="Galperin M.Y."/>
            <person name="Jogler C."/>
        </authorList>
    </citation>
    <scope>NUCLEOTIDE SEQUENCE [LARGE SCALE GENOMIC DNA]</scope>
    <source>
        <strain evidence="3 4">Pan216</strain>
    </source>
</reference>
<dbReference type="Gene3D" id="1.10.510.10">
    <property type="entry name" value="Transferase(Phosphotransferase) domain 1"/>
    <property type="match status" value="1"/>
</dbReference>
<dbReference type="EMBL" id="CP036279">
    <property type="protein sequence ID" value="QDU62235.1"/>
    <property type="molecule type" value="Genomic_DNA"/>
</dbReference>
<protein>
    <submittedName>
        <fullName evidence="3">Serine/threonine-protein kinase pkn6</fullName>
        <ecNumber evidence="3">2.7.11.1</ecNumber>
    </submittedName>
</protein>
<name>A0A518B5J2_9BACT</name>
<organism evidence="3 4">
    <name type="scientific">Kolteria novifilia</name>
    <dbReference type="NCBI Taxonomy" id="2527975"/>
    <lineage>
        <taxon>Bacteria</taxon>
        <taxon>Pseudomonadati</taxon>
        <taxon>Planctomycetota</taxon>
        <taxon>Planctomycetia</taxon>
        <taxon>Kolteriales</taxon>
        <taxon>Kolteriaceae</taxon>
        <taxon>Kolteria</taxon>
    </lineage>
</organism>
<dbReference type="PANTHER" id="PTHR24348">
    <property type="entry name" value="SERINE/THREONINE-PROTEIN KINASE UNC-51-RELATED"/>
    <property type="match status" value="1"/>
</dbReference>
<dbReference type="EC" id="2.7.11.1" evidence="3"/>
<dbReference type="GO" id="GO:0005524">
    <property type="term" value="F:ATP binding"/>
    <property type="evidence" value="ECO:0007669"/>
    <property type="project" value="InterPro"/>
</dbReference>
<keyword evidence="4" id="KW-1185">Reference proteome</keyword>
<feature type="region of interest" description="Disordered" evidence="1">
    <location>
        <begin position="294"/>
        <end position="359"/>
    </location>
</feature>
<keyword evidence="3" id="KW-0418">Kinase</keyword>
<dbReference type="PROSITE" id="PS50011">
    <property type="entry name" value="PROTEIN_KINASE_DOM"/>
    <property type="match status" value="1"/>
</dbReference>
<sequence>MPVEEIESMGIVSLSRSLKADVEPLPGIRLKRRLGKGGSGEVWEALSSDGVPKAVKFTSIRHRAAAAIEQELSHLKTIRSIKHPFLVQIDHVEVVDESLVMVMELAERSLVDRFAERVNLGKRGISRDELLDYLSQTAEVLDLLSNRHDLHHFDIKPSNLLLSHGQIKVSDFGLVQVRTSGEDEGLQTFSPGYAPPEFLEGAIDATADQYALAVTYQEMLTGQRPFRATSILELADQQRYESPHVALLPSNDQIILGRALHADPTQRFGSCSEFVQALRASDEYVNDLTESKLHRHIAPPPGSGVAPGEHTGRNPGKSGLILHLGSNANMTPSPGPHTRPAHEEPTPKPEHEEDEENRHEVRATFTAALPMEMYALKLRAFIDLFGAEVVEATPERSVLQLRPKSFLGLRSPKALYARIETLHKQDSKRFSVVDICIWSAAKKLRDEELMTRGAYLIRALKSFFMATDEKVSFNFESRDVRNELWK</sequence>
<dbReference type="InterPro" id="IPR045269">
    <property type="entry name" value="Atg1-like"/>
</dbReference>
<dbReference type="SUPFAM" id="SSF56112">
    <property type="entry name" value="Protein kinase-like (PK-like)"/>
    <property type="match status" value="1"/>
</dbReference>
<dbReference type="GO" id="GO:0005737">
    <property type="term" value="C:cytoplasm"/>
    <property type="evidence" value="ECO:0007669"/>
    <property type="project" value="TreeGrafter"/>
</dbReference>
<evidence type="ECO:0000256" key="1">
    <source>
        <dbReference type="SAM" id="MobiDB-lite"/>
    </source>
</evidence>
<proteinExistence type="predicted"/>
<dbReference type="GO" id="GO:0004674">
    <property type="term" value="F:protein serine/threonine kinase activity"/>
    <property type="evidence" value="ECO:0007669"/>
    <property type="project" value="UniProtKB-EC"/>
</dbReference>
<dbReference type="AlphaFoldDB" id="A0A518B5J2"/>
<dbReference type="InterPro" id="IPR008271">
    <property type="entry name" value="Ser/Thr_kinase_AS"/>
</dbReference>
<dbReference type="Proteomes" id="UP000317093">
    <property type="component" value="Chromosome"/>
</dbReference>
<accession>A0A518B5J2</accession>
<feature type="domain" description="Protein kinase" evidence="2">
    <location>
        <begin position="28"/>
        <end position="285"/>
    </location>
</feature>
<dbReference type="RefSeq" id="WP_419192540.1">
    <property type="nucleotide sequence ID" value="NZ_CP036279.1"/>
</dbReference>
<feature type="compositionally biased region" description="Basic and acidic residues" evidence="1">
    <location>
        <begin position="340"/>
        <end position="359"/>
    </location>
</feature>
<dbReference type="KEGG" id="knv:Pan216_31020"/>